<dbReference type="Pfam" id="PF06319">
    <property type="entry name" value="MmcB-like"/>
    <property type="match status" value="1"/>
</dbReference>
<dbReference type="InterPro" id="IPR009394">
    <property type="entry name" value="MmcB-like"/>
</dbReference>
<dbReference type="Proteomes" id="UP000440694">
    <property type="component" value="Unassembled WGS sequence"/>
</dbReference>
<name>A0A6I3KJ94_9HYPH</name>
<organism evidence="1 2">
    <name type="scientific">Hyphomicrobium album</name>
    <dbReference type="NCBI Taxonomy" id="2665159"/>
    <lineage>
        <taxon>Bacteria</taxon>
        <taxon>Pseudomonadati</taxon>
        <taxon>Pseudomonadota</taxon>
        <taxon>Alphaproteobacteria</taxon>
        <taxon>Hyphomicrobiales</taxon>
        <taxon>Hyphomicrobiaceae</taxon>
        <taxon>Hyphomicrobium</taxon>
    </lineage>
</organism>
<dbReference type="AlphaFoldDB" id="A0A6I3KJ94"/>
<comment type="caution">
    <text evidence="1">The sequence shown here is derived from an EMBL/GenBank/DDBJ whole genome shotgun (WGS) entry which is preliminary data.</text>
</comment>
<reference evidence="1 2" key="1">
    <citation type="submission" date="2019-11" db="EMBL/GenBank/DDBJ databases">
        <title>Identification of a novel strain.</title>
        <authorList>
            <person name="Xu Q."/>
            <person name="Wang G."/>
        </authorList>
    </citation>
    <scope>NUCLEOTIDE SEQUENCE [LARGE SCALE GENOMIC DNA]</scope>
    <source>
        <strain evidence="2">xq</strain>
    </source>
</reference>
<protein>
    <submittedName>
        <fullName evidence="1">MmcB family DNA repair protein</fullName>
    </submittedName>
</protein>
<accession>A0A6I3KJ94</accession>
<dbReference type="RefSeq" id="WP_154739716.1">
    <property type="nucleotide sequence ID" value="NZ_WMBQ01000002.1"/>
</dbReference>
<evidence type="ECO:0000313" key="1">
    <source>
        <dbReference type="EMBL" id="MTD95144.1"/>
    </source>
</evidence>
<evidence type="ECO:0000313" key="2">
    <source>
        <dbReference type="Proteomes" id="UP000440694"/>
    </source>
</evidence>
<keyword evidence="2" id="KW-1185">Reference proteome</keyword>
<proteinExistence type="predicted"/>
<gene>
    <name evidence="1" type="ORF">GIW81_12460</name>
</gene>
<dbReference type="EMBL" id="WMBQ01000002">
    <property type="protein sequence ID" value="MTD95144.1"/>
    <property type="molecule type" value="Genomic_DNA"/>
</dbReference>
<sequence length="163" mass="17663">MTAVTHKPGETGGDVAEAPCRDAVTREVCRGVGRLLRALSFAVINELPLPNGRRADVVGLSPSGDIWIVEVKSCLEDLRVDAKWPEYREFSDALFFAVAPDFPQAVLPGDTGLILADRYGAEIVRQAPETRLAAARRKAMTLRFARAAAFTLQGLVDPSLENS</sequence>